<dbReference type="EMBL" id="JAUIZM010000014">
    <property type="protein sequence ID" value="KAK1353079.1"/>
    <property type="molecule type" value="Genomic_DNA"/>
</dbReference>
<comment type="caution">
    <text evidence="3">The sequence shown here is derived from an EMBL/GenBank/DDBJ whole genome shotgun (WGS) entry which is preliminary data.</text>
</comment>
<keyword evidence="2" id="KW-1133">Transmembrane helix</keyword>
<evidence type="ECO:0000256" key="1">
    <source>
        <dbReference type="SAM" id="MobiDB-lite"/>
    </source>
</evidence>
<name>A0AAD8GRB9_9APIA</name>
<keyword evidence="4" id="KW-1185">Reference proteome</keyword>
<dbReference type="Proteomes" id="UP001237642">
    <property type="component" value="Unassembled WGS sequence"/>
</dbReference>
<keyword evidence="2" id="KW-0812">Transmembrane</keyword>
<feature type="transmembrane region" description="Helical" evidence="2">
    <location>
        <begin position="193"/>
        <end position="213"/>
    </location>
</feature>
<feature type="transmembrane region" description="Helical" evidence="2">
    <location>
        <begin position="244"/>
        <end position="265"/>
    </location>
</feature>
<proteinExistence type="predicted"/>
<protein>
    <submittedName>
        <fullName evidence="3">Uncharacterized protein</fullName>
    </submittedName>
</protein>
<reference evidence="3" key="2">
    <citation type="submission" date="2023-05" db="EMBL/GenBank/DDBJ databases">
        <authorList>
            <person name="Schelkunov M.I."/>
        </authorList>
    </citation>
    <scope>NUCLEOTIDE SEQUENCE</scope>
    <source>
        <strain evidence="3">Hsosn_3</strain>
        <tissue evidence="3">Leaf</tissue>
    </source>
</reference>
<feature type="transmembrane region" description="Helical" evidence="2">
    <location>
        <begin position="219"/>
        <end position="237"/>
    </location>
</feature>
<feature type="compositionally biased region" description="Basic and acidic residues" evidence="1">
    <location>
        <begin position="48"/>
        <end position="61"/>
    </location>
</feature>
<accession>A0AAD8GRB9</accession>
<dbReference type="InterPro" id="IPR052843">
    <property type="entry name" value="ER_body_metal_sequester"/>
</dbReference>
<dbReference type="PANTHER" id="PTHR38937:SF2">
    <property type="entry name" value="MEMBRANE PROTEIN OF ER BODY-LIKE PROTEIN ISOFORM X1"/>
    <property type="match status" value="1"/>
</dbReference>
<evidence type="ECO:0000256" key="2">
    <source>
        <dbReference type="SAM" id="Phobius"/>
    </source>
</evidence>
<organism evidence="3 4">
    <name type="scientific">Heracleum sosnowskyi</name>
    <dbReference type="NCBI Taxonomy" id="360622"/>
    <lineage>
        <taxon>Eukaryota</taxon>
        <taxon>Viridiplantae</taxon>
        <taxon>Streptophyta</taxon>
        <taxon>Embryophyta</taxon>
        <taxon>Tracheophyta</taxon>
        <taxon>Spermatophyta</taxon>
        <taxon>Magnoliopsida</taxon>
        <taxon>eudicotyledons</taxon>
        <taxon>Gunneridae</taxon>
        <taxon>Pentapetalae</taxon>
        <taxon>asterids</taxon>
        <taxon>campanulids</taxon>
        <taxon>Apiales</taxon>
        <taxon>Apiaceae</taxon>
        <taxon>Apioideae</taxon>
        <taxon>apioid superclade</taxon>
        <taxon>Tordylieae</taxon>
        <taxon>Tordyliinae</taxon>
        <taxon>Heracleum</taxon>
    </lineage>
</organism>
<dbReference type="PANTHER" id="PTHR38937">
    <property type="entry name" value="MEMBRANE PROTEIN OF ER BODY-LIKE PROTEIN"/>
    <property type="match status" value="1"/>
</dbReference>
<evidence type="ECO:0000313" key="3">
    <source>
        <dbReference type="EMBL" id="KAK1353079.1"/>
    </source>
</evidence>
<evidence type="ECO:0000313" key="4">
    <source>
        <dbReference type="Proteomes" id="UP001237642"/>
    </source>
</evidence>
<keyword evidence="2" id="KW-0472">Membrane</keyword>
<feature type="region of interest" description="Disordered" evidence="1">
    <location>
        <begin position="20"/>
        <end position="64"/>
    </location>
</feature>
<gene>
    <name evidence="3" type="ORF">POM88_052917</name>
</gene>
<reference evidence="3" key="1">
    <citation type="submission" date="2023-02" db="EMBL/GenBank/DDBJ databases">
        <title>Genome of toxic invasive species Heracleum sosnowskyi carries increased number of genes despite the absence of recent whole-genome duplications.</title>
        <authorList>
            <person name="Schelkunov M."/>
            <person name="Shtratnikova V."/>
            <person name="Makarenko M."/>
            <person name="Klepikova A."/>
            <person name="Omelchenko D."/>
            <person name="Novikova G."/>
            <person name="Obukhova E."/>
            <person name="Bogdanov V."/>
            <person name="Penin A."/>
            <person name="Logacheva M."/>
        </authorList>
    </citation>
    <scope>NUCLEOTIDE SEQUENCE</scope>
    <source>
        <strain evidence="3">Hsosn_3</strain>
        <tissue evidence="3">Leaf</tissue>
    </source>
</reference>
<dbReference type="AlphaFoldDB" id="A0AAD8GRB9"/>
<sequence>MVIDKEGDCFSLFRIFGNKPEKKSTQKPLQQSSYDSGHAVGDTMTNQEDGHAQDGWRDLEGKPNVQVDQNVVLPVQNGRDLEGKPNVQVDQNVVLPVQNGSSSTRPNGGVSINQNGVGLSSSNHQNGTYSGYPKPPLFTSPVEWNIDLEEGIANVPEEPGAIHGIGNEPARGEIPLKLTGTGDSKSLEIVKSIVYGGLMEFITSLSIVCSAAASGATTLNLITIGLANLIAGLIIIGHNLDQKIAPLAAGCLTIFLKFSLIVGLLSSPIKGYRPTAYHADHSVALKGGR</sequence>
<feature type="compositionally biased region" description="Polar residues" evidence="1">
    <location>
        <begin position="26"/>
        <end position="35"/>
    </location>
</feature>